<dbReference type="PANTHER" id="PTHR22941:SF26">
    <property type="entry name" value="SERPENTINE RECEPTOR, CLASS H"/>
    <property type="match status" value="1"/>
</dbReference>
<sequence>RMQCMFQYAELRKYVMGYIYVLPAKKIFQVSFHTFLLIRQARNLSVKTKSFHRMLMFSLIAVAAVPMTLIVAPFSSAMVYYLFLFYPIDAEIPVMDIAHLLIAFHSVVHSLVLILTTPVFRKRLKQIVKA</sequence>
<organism evidence="2 3">
    <name type="scientific">Pristionchus mayeri</name>
    <dbReference type="NCBI Taxonomy" id="1317129"/>
    <lineage>
        <taxon>Eukaryota</taxon>
        <taxon>Metazoa</taxon>
        <taxon>Ecdysozoa</taxon>
        <taxon>Nematoda</taxon>
        <taxon>Chromadorea</taxon>
        <taxon>Rhabditida</taxon>
        <taxon>Rhabditina</taxon>
        <taxon>Diplogasteromorpha</taxon>
        <taxon>Diplogasteroidea</taxon>
        <taxon>Neodiplogasteridae</taxon>
        <taxon>Pristionchus</taxon>
    </lineage>
</organism>
<proteinExistence type="predicted"/>
<keyword evidence="1" id="KW-0812">Transmembrane</keyword>
<dbReference type="AlphaFoldDB" id="A0AAN5I2C7"/>
<dbReference type="InterPro" id="IPR019422">
    <property type="entry name" value="7TM_GPCR_serpentine_rcpt_Srh"/>
</dbReference>
<evidence type="ECO:0000313" key="3">
    <source>
        <dbReference type="Proteomes" id="UP001328107"/>
    </source>
</evidence>
<keyword evidence="1" id="KW-1133">Transmembrane helix</keyword>
<feature type="non-terminal residue" evidence="2">
    <location>
        <position position="130"/>
    </location>
</feature>
<evidence type="ECO:0000256" key="1">
    <source>
        <dbReference type="SAM" id="Phobius"/>
    </source>
</evidence>
<keyword evidence="3" id="KW-1185">Reference proteome</keyword>
<dbReference type="PANTHER" id="PTHR22941">
    <property type="entry name" value="SERPENTINE RECEPTOR"/>
    <property type="match status" value="1"/>
</dbReference>
<evidence type="ECO:0000313" key="2">
    <source>
        <dbReference type="EMBL" id="GMR49348.1"/>
    </source>
</evidence>
<feature type="non-terminal residue" evidence="2">
    <location>
        <position position="1"/>
    </location>
</feature>
<feature type="transmembrane region" description="Helical" evidence="1">
    <location>
        <begin position="97"/>
        <end position="120"/>
    </location>
</feature>
<keyword evidence="1" id="KW-0472">Membrane</keyword>
<dbReference type="Pfam" id="PF10318">
    <property type="entry name" value="7TM_GPCR_Srh"/>
    <property type="match status" value="1"/>
</dbReference>
<reference evidence="3" key="1">
    <citation type="submission" date="2022-10" db="EMBL/GenBank/DDBJ databases">
        <title>Genome assembly of Pristionchus species.</title>
        <authorList>
            <person name="Yoshida K."/>
            <person name="Sommer R.J."/>
        </authorList>
    </citation>
    <scope>NUCLEOTIDE SEQUENCE [LARGE SCALE GENOMIC DNA]</scope>
    <source>
        <strain evidence="3">RS5460</strain>
    </source>
</reference>
<protein>
    <recommendedName>
        <fullName evidence="4">G protein-coupled receptor</fullName>
    </recommendedName>
</protein>
<accession>A0AAN5I2C7</accession>
<evidence type="ECO:0008006" key="4">
    <source>
        <dbReference type="Google" id="ProtNLM"/>
    </source>
</evidence>
<gene>
    <name evidence="2" type="ORF">PMAYCL1PPCAC_19543</name>
</gene>
<dbReference type="Proteomes" id="UP001328107">
    <property type="component" value="Unassembled WGS sequence"/>
</dbReference>
<name>A0AAN5I2C7_9BILA</name>
<feature type="transmembrane region" description="Helical" evidence="1">
    <location>
        <begin position="59"/>
        <end position="85"/>
    </location>
</feature>
<comment type="caution">
    <text evidence="2">The sequence shown here is derived from an EMBL/GenBank/DDBJ whole genome shotgun (WGS) entry which is preliminary data.</text>
</comment>
<dbReference type="InterPro" id="IPR053220">
    <property type="entry name" value="Nematode_rcpt-like_serp_H"/>
</dbReference>
<dbReference type="EMBL" id="BTRK01000004">
    <property type="protein sequence ID" value="GMR49348.1"/>
    <property type="molecule type" value="Genomic_DNA"/>
</dbReference>